<organism evidence="6 9">
    <name type="scientific">Algibacter lectus</name>
    <dbReference type="NCBI Taxonomy" id="221126"/>
    <lineage>
        <taxon>Bacteria</taxon>
        <taxon>Pseudomonadati</taxon>
        <taxon>Bacteroidota</taxon>
        <taxon>Flavobacteriia</taxon>
        <taxon>Flavobacteriales</taxon>
        <taxon>Flavobacteriaceae</taxon>
        <taxon>Algibacter</taxon>
    </lineage>
</organism>
<dbReference type="Gene3D" id="2.60.120.10">
    <property type="entry name" value="Jelly Rolls"/>
    <property type="match status" value="1"/>
</dbReference>
<gene>
    <name evidence="7" type="ORF">JCM19274_328</name>
    <name evidence="6" type="ORF">JCM19300_78</name>
</gene>
<dbReference type="Gene3D" id="1.10.10.10">
    <property type="entry name" value="Winged helix-like DNA-binding domain superfamily/Winged helix DNA-binding domain"/>
    <property type="match status" value="1"/>
</dbReference>
<dbReference type="STRING" id="221126.SAMN04489722_106269"/>
<dbReference type="SUPFAM" id="SSF46785">
    <property type="entry name" value="Winged helix' DNA-binding domain"/>
    <property type="match status" value="1"/>
</dbReference>
<dbReference type="GO" id="GO:0003700">
    <property type="term" value="F:DNA-binding transcription factor activity"/>
    <property type="evidence" value="ECO:0007669"/>
    <property type="project" value="TreeGrafter"/>
</dbReference>
<keyword evidence="1" id="KW-0805">Transcription regulation</keyword>
<dbReference type="InterPro" id="IPR012318">
    <property type="entry name" value="HTH_CRP"/>
</dbReference>
<dbReference type="PANTHER" id="PTHR24567:SF74">
    <property type="entry name" value="HTH-TYPE TRANSCRIPTIONAL REGULATOR ARCR"/>
    <property type="match status" value="1"/>
</dbReference>
<dbReference type="SUPFAM" id="SSF51206">
    <property type="entry name" value="cAMP-binding domain-like"/>
    <property type="match status" value="1"/>
</dbReference>
<keyword evidence="2" id="KW-0238">DNA-binding</keyword>
<dbReference type="AlphaFoldDB" id="A0A090VIX1"/>
<dbReference type="EMBL" id="BBNU01000018">
    <property type="protein sequence ID" value="GAL81769.1"/>
    <property type="molecule type" value="Genomic_DNA"/>
</dbReference>
<evidence type="ECO:0000256" key="1">
    <source>
        <dbReference type="ARBA" id="ARBA00023015"/>
    </source>
</evidence>
<dbReference type="Pfam" id="PF00027">
    <property type="entry name" value="cNMP_binding"/>
    <property type="match status" value="1"/>
</dbReference>
<accession>A0A090VIX1</accession>
<comment type="caution">
    <text evidence="6">The sequence shown here is derived from an EMBL/GenBank/DDBJ whole genome shotgun (WGS) entry which is preliminary data.</text>
</comment>
<reference evidence="8 9" key="1">
    <citation type="journal article" date="2014" name="Genome Announc.">
        <title>Draft Genome Sequences of Marine Flavobacterium Algibacter lectus Strains SS8 and NR4.</title>
        <authorList>
            <person name="Takatani N."/>
            <person name="Nakanishi M."/>
            <person name="Meirelles P."/>
            <person name="Mino S."/>
            <person name="Suda W."/>
            <person name="Oshima K."/>
            <person name="Hattori M."/>
            <person name="Ohkuma M."/>
            <person name="Hosokawa M."/>
            <person name="Miyashita K."/>
            <person name="Thompson F.L."/>
            <person name="Niwa A."/>
            <person name="Sawabe T."/>
            <person name="Sawabe T."/>
        </authorList>
    </citation>
    <scope>NUCLEOTIDE SEQUENCE [LARGE SCALE GENOMIC DNA]</scope>
    <source>
        <strain evidence="7">JCM 19274</strain>
        <strain evidence="6 9">JCM 19300</strain>
        <strain evidence="8">JCM19274</strain>
    </source>
</reference>
<evidence type="ECO:0000313" key="8">
    <source>
        <dbReference type="Proteomes" id="UP000029643"/>
    </source>
</evidence>
<dbReference type="GO" id="GO:0005829">
    <property type="term" value="C:cytosol"/>
    <property type="evidence" value="ECO:0007669"/>
    <property type="project" value="TreeGrafter"/>
</dbReference>
<keyword evidence="3" id="KW-0804">Transcription</keyword>
<protein>
    <submittedName>
        <fullName evidence="6">Transcriptional regulator</fullName>
    </submittedName>
</protein>
<evidence type="ECO:0000259" key="4">
    <source>
        <dbReference type="PROSITE" id="PS50042"/>
    </source>
</evidence>
<feature type="domain" description="Cyclic nucleotide-binding" evidence="4">
    <location>
        <begin position="1"/>
        <end position="96"/>
    </location>
</feature>
<dbReference type="InterPro" id="IPR036388">
    <property type="entry name" value="WH-like_DNA-bd_sf"/>
</dbReference>
<dbReference type="InterPro" id="IPR000595">
    <property type="entry name" value="cNMP-bd_dom"/>
</dbReference>
<evidence type="ECO:0000313" key="9">
    <source>
        <dbReference type="Proteomes" id="UP000029644"/>
    </source>
</evidence>
<dbReference type="GO" id="GO:0003677">
    <property type="term" value="F:DNA binding"/>
    <property type="evidence" value="ECO:0007669"/>
    <property type="project" value="UniProtKB-KW"/>
</dbReference>
<dbReference type="Proteomes" id="UP000029644">
    <property type="component" value="Unassembled WGS sequence"/>
</dbReference>
<dbReference type="SMART" id="SM00419">
    <property type="entry name" value="HTH_CRP"/>
    <property type="match status" value="1"/>
</dbReference>
<dbReference type="InterPro" id="IPR036390">
    <property type="entry name" value="WH_DNA-bd_sf"/>
</dbReference>
<dbReference type="CDD" id="cd00038">
    <property type="entry name" value="CAP_ED"/>
    <property type="match status" value="1"/>
</dbReference>
<dbReference type="PROSITE" id="PS50042">
    <property type="entry name" value="CNMP_BINDING_3"/>
    <property type="match status" value="1"/>
</dbReference>
<dbReference type="Proteomes" id="UP000029643">
    <property type="component" value="Unassembled WGS sequence"/>
</dbReference>
<evidence type="ECO:0000313" key="7">
    <source>
        <dbReference type="EMBL" id="GAL81769.1"/>
    </source>
</evidence>
<dbReference type="Pfam" id="PF13545">
    <property type="entry name" value="HTH_Crp_2"/>
    <property type="match status" value="1"/>
</dbReference>
<dbReference type="PANTHER" id="PTHR24567">
    <property type="entry name" value="CRP FAMILY TRANSCRIPTIONAL REGULATORY PROTEIN"/>
    <property type="match status" value="1"/>
</dbReference>
<evidence type="ECO:0000256" key="2">
    <source>
        <dbReference type="ARBA" id="ARBA00023125"/>
    </source>
</evidence>
<dbReference type="InterPro" id="IPR050397">
    <property type="entry name" value="Env_Response_Regulators"/>
</dbReference>
<dbReference type="InterPro" id="IPR018490">
    <property type="entry name" value="cNMP-bd_dom_sf"/>
</dbReference>
<evidence type="ECO:0000313" key="6">
    <source>
        <dbReference type="EMBL" id="GAL64720.1"/>
    </source>
</evidence>
<evidence type="ECO:0000256" key="3">
    <source>
        <dbReference type="ARBA" id="ARBA00023163"/>
    </source>
</evidence>
<dbReference type="SMART" id="SM00100">
    <property type="entry name" value="cNMP"/>
    <property type="match status" value="1"/>
</dbReference>
<proteinExistence type="predicted"/>
<evidence type="ECO:0000259" key="5">
    <source>
        <dbReference type="PROSITE" id="PS51063"/>
    </source>
</evidence>
<sequence length="211" mass="23626">MKSLTKDELIRISGCKTSRIIKKGEVIFEEGENINGVYCIKDGICKLSKLSENGKDQIVKMVVKGQLLGQRSLITEEVSNLQAVALNDMEVCFIPRGEIMADLQNNLKFSFDVLKVMARDLRESDDIIVNMAQKTVRKRLADVLIYLHSNFGENTDGTLSILLSREDYANIVGTATESAIRIISQLKKENLISTKGKYIKIEDLAGLKRVE</sequence>
<dbReference type="InterPro" id="IPR014710">
    <property type="entry name" value="RmlC-like_jellyroll"/>
</dbReference>
<dbReference type="EMBL" id="BBNQ01000022">
    <property type="protein sequence ID" value="GAL64720.1"/>
    <property type="molecule type" value="Genomic_DNA"/>
</dbReference>
<feature type="domain" description="HTH crp-type" evidence="5">
    <location>
        <begin position="134"/>
        <end position="205"/>
    </location>
</feature>
<name>A0A090VIX1_9FLAO</name>
<dbReference type="PROSITE" id="PS51063">
    <property type="entry name" value="HTH_CRP_2"/>
    <property type="match status" value="1"/>
</dbReference>